<reference evidence="2" key="1">
    <citation type="submission" date="2014-11" db="EMBL/GenBank/DDBJ databases">
        <authorList>
            <person name="Amaro Gonzalez C."/>
        </authorList>
    </citation>
    <scope>NUCLEOTIDE SEQUENCE</scope>
</reference>
<protein>
    <submittedName>
        <fullName evidence="2">Uncharacterized protein</fullName>
    </submittedName>
</protein>
<dbReference type="EMBL" id="GBXM01003397">
    <property type="protein sequence ID" value="JAI05181.1"/>
    <property type="molecule type" value="Transcribed_RNA"/>
</dbReference>
<proteinExistence type="predicted"/>
<sequence>MFHKLNKTGLMPYPLFLYVCQLKTMFLTGYLIKLIKINTHMHHLPGIRTLT</sequence>
<organism evidence="2">
    <name type="scientific">Anguilla anguilla</name>
    <name type="common">European freshwater eel</name>
    <name type="synonym">Muraena anguilla</name>
    <dbReference type="NCBI Taxonomy" id="7936"/>
    <lineage>
        <taxon>Eukaryota</taxon>
        <taxon>Metazoa</taxon>
        <taxon>Chordata</taxon>
        <taxon>Craniata</taxon>
        <taxon>Vertebrata</taxon>
        <taxon>Euteleostomi</taxon>
        <taxon>Actinopterygii</taxon>
        <taxon>Neopterygii</taxon>
        <taxon>Teleostei</taxon>
        <taxon>Anguilliformes</taxon>
        <taxon>Anguillidae</taxon>
        <taxon>Anguilla</taxon>
    </lineage>
</organism>
<evidence type="ECO:0000313" key="2">
    <source>
        <dbReference type="EMBL" id="JAI05181.1"/>
    </source>
</evidence>
<keyword evidence="1" id="KW-0812">Transmembrane</keyword>
<keyword evidence="1" id="KW-1133">Transmembrane helix</keyword>
<name>A0A0E9XTI9_ANGAN</name>
<feature type="transmembrane region" description="Helical" evidence="1">
    <location>
        <begin position="15"/>
        <end position="32"/>
    </location>
</feature>
<accession>A0A0E9XTI9</accession>
<dbReference type="AlphaFoldDB" id="A0A0E9XTI9"/>
<keyword evidence="1" id="KW-0472">Membrane</keyword>
<reference evidence="2" key="2">
    <citation type="journal article" date="2015" name="Fish Shellfish Immunol.">
        <title>Early steps in the European eel (Anguilla anguilla)-Vibrio vulnificus interaction in the gills: Role of the RtxA13 toxin.</title>
        <authorList>
            <person name="Callol A."/>
            <person name="Pajuelo D."/>
            <person name="Ebbesson L."/>
            <person name="Teles M."/>
            <person name="MacKenzie S."/>
            <person name="Amaro C."/>
        </authorList>
    </citation>
    <scope>NUCLEOTIDE SEQUENCE</scope>
</reference>
<evidence type="ECO:0000256" key="1">
    <source>
        <dbReference type="SAM" id="Phobius"/>
    </source>
</evidence>